<dbReference type="HAMAP" id="MF_00235">
    <property type="entry name" value="Adenylate_kinase_Adk"/>
    <property type="match status" value="2"/>
</dbReference>
<evidence type="ECO:0000256" key="1">
    <source>
        <dbReference type="ARBA" id="ARBA00022679"/>
    </source>
</evidence>
<dbReference type="GO" id="GO:0005524">
    <property type="term" value="F:ATP binding"/>
    <property type="evidence" value="ECO:0007669"/>
    <property type="project" value="InterPro"/>
</dbReference>
<accession>A0A8B9PNF6</accession>
<reference evidence="5" key="1">
    <citation type="submission" date="2025-08" db="UniProtKB">
        <authorList>
            <consortium name="Ensembl"/>
        </authorList>
    </citation>
    <scope>IDENTIFICATION</scope>
</reference>
<dbReference type="GO" id="GO:0006139">
    <property type="term" value="P:nucleobase-containing compound metabolic process"/>
    <property type="evidence" value="ECO:0007669"/>
    <property type="project" value="InterPro"/>
</dbReference>
<keyword evidence="1 4" id="KW-0808">Transferase</keyword>
<reference evidence="5" key="2">
    <citation type="submission" date="2025-09" db="UniProtKB">
        <authorList>
            <consortium name="Ensembl"/>
        </authorList>
    </citation>
    <scope>IDENTIFICATION</scope>
</reference>
<dbReference type="AlphaFoldDB" id="A0A8B9PNF6"/>
<evidence type="ECO:0000313" key="6">
    <source>
        <dbReference type="Proteomes" id="UP000694424"/>
    </source>
</evidence>
<dbReference type="InterPro" id="IPR033690">
    <property type="entry name" value="Adenylat_kinase_CS"/>
</dbReference>
<keyword evidence="2" id="KW-0547">Nucleotide-binding</keyword>
<keyword evidence="3 4" id="KW-0418">Kinase</keyword>
<dbReference type="Gene3D" id="3.40.50.300">
    <property type="entry name" value="P-loop containing nucleotide triphosphate hydrolases"/>
    <property type="match status" value="2"/>
</dbReference>
<dbReference type="CDD" id="cd01428">
    <property type="entry name" value="ADK"/>
    <property type="match status" value="2"/>
</dbReference>
<evidence type="ECO:0000256" key="4">
    <source>
        <dbReference type="RuleBase" id="RU003330"/>
    </source>
</evidence>
<evidence type="ECO:0000313" key="5">
    <source>
        <dbReference type="Ensembl" id="ENSAOWP00000015158.1"/>
    </source>
</evidence>
<dbReference type="InterPro" id="IPR000850">
    <property type="entry name" value="Adenylat/UMP-CMP_kin"/>
</dbReference>
<comment type="similarity">
    <text evidence="4">Belongs to the adenylate kinase family.</text>
</comment>
<evidence type="ECO:0000256" key="2">
    <source>
        <dbReference type="ARBA" id="ARBA00022741"/>
    </source>
</evidence>
<dbReference type="Pfam" id="PF00406">
    <property type="entry name" value="ADK"/>
    <property type="match status" value="2"/>
</dbReference>
<dbReference type="PRINTS" id="PR00094">
    <property type="entry name" value="ADENYLTKNASE"/>
</dbReference>
<proteinExistence type="inferred from homology"/>
<name>A0A8B9PNF6_APTOW</name>
<dbReference type="InterPro" id="IPR027417">
    <property type="entry name" value="P-loop_NTPase"/>
</dbReference>
<dbReference type="PROSITE" id="PS00113">
    <property type="entry name" value="ADENYLATE_KINASE"/>
    <property type="match status" value="1"/>
</dbReference>
<dbReference type="PANTHER" id="PTHR23359">
    <property type="entry name" value="NUCLEOTIDE KINASE"/>
    <property type="match status" value="1"/>
</dbReference>
<protein>
    <submittedName>
        <fullName evidence="5">Adenylate kinase 5</fullName>
    </submittedName>
</protein>
<dbReference type="Proteomes" id="UP000694424">
    <property type="component" value="Unplaced"/>
</dbReference>
<sequence length="459" mass="51799">MLQSLLNGLMCYKPDDPIEYLESCLQKVKELGGSEKVKWDTFVSPEKRTLPPLNGGQSRRSFFRNVIPDNPNFPYRRYDRLPPIHQFSIESDTDLSETAELIEEYDVFDPARPRPKIILVIGGPGSGKGTQSLKIAERYGFNYISVGELLRKKIHSTSSNRKWSLIAKIITTGELAPQETTITEIKQKLMQIPDEEGIVIDGFPRDVAQAISFEDQICTPDLVVFLACSSQRLKERLLKRAEQQGRPDDNLKATQRRLMNFKQNAVPLVKYFQEKGLIITVNFAEDLRKSNIIFVVGGPGSGKGSQCEQLAKKYGFTHLSTGDLLQNELSSLSERSKLTKDIMECGEPVPGGIVLELLKEAMVVNLGDTKGFLIDGYPRDLKEAEEFENKIGEPKLVFYLDCSAETMSSRLLMRNQSSHHFDSAETIKEGIESYYQATKPMIAYYEMKTQLCKVNCLTV</sequence>
<dbReference type="Ensembl" id="ENSAOWT00000017193.1">
    <property type="protein sequence ID" value="ENSAOWP00000015158.1"/>
    <property type="gene ID" value="ENSAOWG00000010322.1"/>
</dbReference>
<organism evidence="5 6">
    <name type="scientific">Apteryx owenii</name>
    <name type="common">Little spotted kiwi</name>
    <dbReference type="NCBI Taxonomy" id="8824"/>
    <lineage>
        <taxon>Eukaryota</taxon>
        <taxon>Metazoa</taxon>
        <taxon>Chordata</taxon>
        <taxon>Craniata</taxon>
        <taxon>Vertebrata</taxon>
        <taxon>Euteleostomi</taxon>
        <taxon>Archelosauria</taxon>
        <taxon>Archosauria</taxon>
        <taxon>Dinosauria</taxon>
        <taxon>Saurischia</taxon>
        <taxon>Theropoda</taxon>
        <taxon>Coelurosauria</taxon>
        <taxon>Aves</taxon>
        <taxon>Palaeognathae</taxon>
        <taxon>Apterygiformes</taxon>
        <taxon>Apterygidae</taxon>
        <taxon>Apteryx</taxon>
    </lineage>
</organism>
<dbReference type="SUPFAM" id="SSF52540">
    <property type="entry name" value="P-loop containing nucleoside triphosphate hydrolases"/>
    <property type="match status" value="2"/>
</dbReference>
<keyword evidence="6" id="KW-1185">Reference proteome</keyword>
<dbReference type="GO" id="GO:0019205">
    <property type="term" value="F:nucleobase-containing compound kinase activity"/>
    <property type="evidence" value="ECO:0007669"/>
    <property type="project" value="InterPro"/>
</dbReference>
<evidence type="ECO:0000256" key="3">
    <source>
        <dbReference type="ARBA" id="ARBA00022777"/>
    </source>
</evidence>